<keyword evidence="2" id="KW-1133">Transmembrane helix</keyword>
<gene>
    <name evidence="3" type="ORF">ACFQ24_05100</name>
</gene>
<comment type="caution">
    <text evidence="3">The sequence shown here is derived from an EMBL/GenBank/DDBJ whole genome shotgun (WGS) entry which is preliminary data.</text>
</comment>
<dbReference type="Proteomes" id="UP001597203">
    <property type="component" value="Unassembled WGS sequence"/>
</dbReference>
<evidence type="ECO:0000313" key="4">
    <source>
        <dbReference type="Proteomes" id="UP001597203"/>
    </source>
</evidence>
<proteinExistence type="predicted"/>
<feature type="region of interest" description="Disordered" evidence="1">
    <location>
        <begin position="100"/>
        <end position="133"/>
    </location>
</feature>
<reference evidence="4" key="1">
    <citation type="journal article" date="2019" name="Int. J. Syst. Evol. Microbiol.">
        <title>The Global Catalogue of Microorganisms (GCM) 10K type strain sequencing project: providing services to taxonomists for standard genome sequencing and annotation.</title>
        <authorList>
            <consortium name="The Broad Institute Genomics Platform"/>
            <consortium name="The Broad Institute Genome Sequencing Center for Infectious Disease"/>
            <person name="Wu L."/>
            <person name="Ma J."/>
        </authorList>
    </citation>
    <scope>NUCLEOTIDE SEQUENCE [LARGE SCALE GENOMIC DNA]</scope>
    <source>
        <strain evidence="4">CCUG 54329</strain>
    </source>
</reference>
<organism evidence="3 4">
    <name type="scientific">Sphingobium olei</name>
    <dbReference type="NCBI Taxonomy" id="420955"/>
    <lineage>
        <taxon>Bacteria</taxon>
        <taxon>Pseudomonadati</taxon>
        <taxon>Pseudomonadota</taxon>
        <taxon>Alphaproteobacteria</taxon>
        <taxon>Sphingomonadales</taxon>
        <taxon>Sphingomonadaceae</taxon>
        <taxon>Sphingobium</taxon>
    </lineage>
</organism>
<dbReference type="RefSeq" id="WP_380909464.1">
    <property type="nucleotide sequence ID" value="NZ_JBHTLS010000086.1"/>
</dbReference>
<name>A0ABW3NZB9_9SPHN</name>
<sequence length="178" mass="18848">MIPAPFRPYIYGALAVVLLAGSLWVWRIDSLRASYKRQLAEVRQEYTLFKTKIIDRTAEALAAQKAVNAAQEQEWKDKADAADESIVDLRARLRASLVRQGSGGGAGRKTGSPAKADGAGVPQEVPAAPPGDSGSVQVGADVLAGLAAYAIQAHEWAVSLDPSDLEPKPVSNSLKGDK</sequence>
<accession>A0ABW3NZB9</accession>
<protein>
    <submittedName>
        <fullName evidence="3">Uncharacterized protein</fullName>
    </submittedName>
</protein>
<keyword evidence="2" id="KW-0812">Transmembrane</keyword>
<keyword evidence="4" id="KW-1185">Reference proteome</keyword>
<feature type="region of interest" description="Disordered" evidence="1">
    <location>
        <begin position="158"/>
        <end position="178"/>
    </location>
</feature>
<feature type="transmembrane region" description="Helical" evidence="2">
    <location>
        <begin position="6"/>
        <end position="26"/>
    </location>
</feature>
<evidence type="ECO:0000256" key="2">
    <source>
        <dbReference type="SAM" id="Phobius"/>
    </source>
</evidence>
<evidence type="ECO:0000256" key="1">
    <source>
        <dbReference type="SAM" id="MobiDB-lite"/>
    </source>
</evidence>
<keyword evidence="2" id="KW-0472">Membrane</keyword>
<evidence type="ECO:0000313" key="3">
    <source>
        <dbReference type="EMBL" id="MFD1104260.1"/>
    </source>
</evidence>
<dbReference type="EMBL" id="JBHTLS010000086">
    <property type="protein sequence ID" value="MFD1104260.1"/>
    <property type="molecule type" value="Genomic_DNA"/>
</dbReference>